<evidence type="ECO:0000313" key="2">
    <source>
        <dbReference type="Proteomes" id="UP000326554"/>
    </source>
</evidence>
<dbReference type="CDD" id="cd02440">
    <property type="entry name" value="AdoMet_MTases"/>
    <property type="match status" value="1"/>
</dbReference>
<keyword evidence="1" id="KW-0489">Methyltransferase</keyword>
<keyword evidence="2" id="KW-1185">Reference proteome</keyword>
<accession>A0A5J5GJV0</accession>
<dbReference type="Proteomes" id="UP000326554">
    <property type="component" value="Unassembled WGS sequence"/>
</dbReference>
<dbReference type="GO" id="GO:0008168">
    <property type="term" value="F:methyltransferase activity"/>
    <property type="evidence" value="ECO:0007669"/>
    <property type="project" value="UniProtKB-KW"/>
</dbReference>
<sequence>MRRATAGRTQWGPSAWLQMRGSPEILAASHRCLQGIQVRRTLEHRPLAQYDNCVEMKGWRADDFGSFDKGEAAFFQAEVGRLLAGRKAETPVRVLELGFGNGAFMGWARQEEFEILGTEIQPELRRRAESLGFEVAGQVEGIETASLDACVAFDVFEHIPHDELIMLCKEIHRCLKPGGHLVARFPNGDSPFSMPNWNGDATHKSWLGQNSIAHIMEQSGLDLVELRAPSEPCITPKDYLTRPLKLSLRSGFRLLAKAAFLGGSAPATFHMNYMLHSTKRG</sequence>
<dbReference type="InterPro" id="IPR029063">
    <property type="entry name" value="SAM-dependent_MTases_sf"/>
</dbReference>
<name>A0A5J5GJV0_9RHOB</name>
<reference evidence="1 2" key="1">
    <citation type="submission" date="2019-09" db="EMBL/GenBank/DDBJ databases">
        <authorList>
            <person name="Park J.-S."/>
            <person name="Choi H.-J."/>
        </authorList>
    </citation>
    <scope>NUCLEOTIDE SEQUENCE [LARGE SCALE GENOMIC DNA]</scope>
    <source>
        <strain evidence="1 2">176SS1-4</strain>
    </source>
</reference>
<protein>
    <submittedName>
        <fullName evidence="1">Class I SAM-dependent methyltransferase</fullName>
    </submittedName>
</protein>
<proteinExistence type="predicted"/>
<dbReference type="Pfam" id="PF13489">
    <property type="entry name" value="Methyltransf_23"/>
    <property type="match status" value="1"/>
</dbReference>
<keyword evidence="1" id="KW-0808">Transferase</keyword>
<dbReference type="EMBL" id="VYQE01000003">
    <property type="protein sequence ID" value="KAA9007792.1"/>
    <property type="molecule type" value="Genomic_DNA"/>
</dbReference>
<dbReference type="GO" id="GO:0032259">
    <property type="term" value="P:methylation"/>
    <property type="evidence" value="ECO:0007669"/>
    <property type="project" value="UniProtKB-KW"/>
</dbReference>
<evidence type="ECO:0000313" key="1">
    <source>
        <dbReference type="EMBL" id="KAA9007792.1"/>
    </source>
</evidence>
<comment type="caution">
    <text evidence="1">The sequence shown here is derived from an EMBL/GenBank/DDBJ whole genome shotgun (WGS) entry which is preliminary data.</text>
</comment>
<gene>
    <name evidence="1" type="ORF">F3S47_09695</name>
</gene>
<dbReference type="SUPFAM" id="SSF53335">
    <property type="entry name" value="S-adenosyl-L-methionine-dependent methyltransferases"/>
    <property type="match status" value="1"/>
</dbReference>
<dbReference type="Gene3D" id="3.40.50.150">
    <property type="entry name" value="Vaccinia Virus protein VP39"/>
    <property type="match status" value="1"/>
</dbReference>
<dbReference type="AlphaFoldDB" id="A0A5J5GJV0"/>
<organism evidence="1 2">
    <name type="scientific">Histidinibacterium aquaticum</name>
    <dbReference type="NCBI Taxonomy" id="2613962"/>
    <lineage>
        <taxon>Bacteria</taxon>
        <taxon>Pseudomonadati</taxon>
        <taxon>Pseudomonadota</taxon>
        <taxon>Alphaproteobacteria</taxon>
        <taxon>Rhodobacterales</taxon>
        <taxon>Paracoccaceae</taxon>
        <taxon>Histidinibacterium</taxon>
    </lineage>
</organism>
<dbReference type="PANTHER" id="PTHR43861">
    <property type="entry name" value="TRANS-ACONITATE 2-METHYLTRANSFERASE-RELATED"/>
    <property type="match status" value="1"/>
</dbReference>